<dbReference type="Proteomes" id="UP000823775">
    <property type="component" value="Unassembled WGS sequence"/>
</dbReference>
<evidence type="ECO:0000313" key="3">
    <source>
        <dbReference type="Proteomes" id="UP000823775"/>
    </source>
</evidence>
<feature type="compositionally biased region" description="Low complexity" evidence="1">
    <location>
        <begin position="50"/>
        <end position="61"/>
    </location>
</feature>
<feature type="non-terminal residue" evidence="2">
    <location>
        <position position="159"/>
    </location>
</feature>
<name>A0ABS8WZV8_DATST</name>
<protein>
    <recommendedName>
        <fullName evidence="4">AT-hook motif nuclear-localized protein</fullName>
    </recommendedName>
</protein>
<dbReference type="Pfam" id="PF02178">
    <property type="entry name" value="AT_hook"/>
    <property type="match status" value="2"/>
</dbReference>
<sequence length="159" mass="17348">MAPAVHGHGVMEQPLNPPPQPHQQEKPNSCILLNNNNNDFFRAKVTFHQPQQQNLQSPLNSVSEQHQNFNLDHSYGPTTAKLSVEPSKKKRGRPRKYSADGSIGLGTTPTPVAQILSTTNSVNPGVAGPYDAASSENPSKKGRGRPPGSRKQKQQRETL</sequence>
<comment type="caution">
    <text evidence="2">The sequence shown here is derived from an EMBL/GenBank/DDBJ whole genome shotgun (WGS) entry which is preliminary data.</text>
</comment>
<reference evidence="2 3" key="1">
    <citation type="journal article" date="2021" name="BMC Genomics">
        <title>Datura genome reveals duplications of psychoactive alkaloid biosynthetic genes and high mutation rate following tissue culture.</title>
        <authorList>
            <person name="Rajewski A."/>
            <person name="Carter-House D."/>
            <person name="Stajich J."/>
            <person name="Litt A."/>
        </authorList>
    </citation>
    <scope>NUCLEOTIDE SEQUENCE [LARGE SCALE GENOMIC DNA]</scope>
    <source>
        <strain evidence="2">AR-01</strain>
    </source>
</reference>
<organism evidence="2 3">
    <name type="scientific">Datura stramonium</name>
    <name type="common">Jimsonweed</name>
    <name type="synonym">Common thornapple</name>
    <dbReference type="NCBI Taxonomy" id="4076"/>
    <lineage>
        <taxon>Eukaryota</taxon>
        <taxon>Viridiplantae</taxon>
        <taxon>Streptophyta</taxon>
        <taxon>Embryophyta</taxon>
        <taxon>Tracheophyta</taxon>
        <taxon>Spermatophyta</taxon>
        <taxon>Magnoliopsida</taxon>
        <taxon>eudicotyledons</taxon>
        <taxon>Gunneridae</taxon>
        <taxon>Pentapetalae</taxon>
        <taxon>asterids</taxon>
        <taxon>lamiids</taxon>
        <taxon>Solanales</taxon>
        <taxon>Solanaceae</taxon>
        <taxon>Solanoideae</taxon>
        <taxon>Datureae</taxon>
        <taxon>Datura</taxon>
    </lineage>
</organism>
<evidence type="ECO:0000313" key="2">
    <source>
        <dbReference type="EMBL" id="MCE3216847.1"/>
    </source>
</evidence>
<evidence type="ECO:0000256" key="1">
    <source>
        <dbReference type="SAM" id="MobiDB-lite"/>
    </source>
</evidence>
<feature type="compositionally biased region" description="Polar residues" evidence="1">
    <location>
        <begin position="62"/>
        <end position="81"/>
    </location>
</feature>
<feature type="region of interest" description="Disordered" evidence="1">
    <location>
        <begin position="1"/>
        <end position="29"/>
    </location>
</feature>
<evidence type="ECO:0008006" key="4">
    <source>
        <dbReference type="Google" id="ProtNLM"/>
    </source>
</evidence>
<gene>
    <name evidence="2" type="ORF">HAX54_008461</name>
</gene>
<dbReference type="EMBL" id="JACEIK010014437">
    <property type="protein sequence ID" value="MCE3216847.1"/>
    <property type="molecule type" value="Genomic_DNA"/>
</dbReference>
<keyword evidence="3" id="KW-1185">Reference proteome</keyword>
<dbReference type="InterPro" id="IPR017956">
    <property type="entry name" value="AT_hook_DNA-bd_motif"/>
</dbReference>
<accession>A0ABS8WZV8</accession>
<feature type="compositionally biased region" description="Basic residues" evidence="1">
    <location>
        <begin position="140"/>
        <end position="153"/>
    </location>
</feature>
<dbReference type="SMART" id="SM00384">
    <property type="entry name" value="AT_hook"/>
    <property type="match status" value="2"/>
</dbReference>
<feature type="region of interest" description="Disordered" evidence="1">
    <location>
        <begin position="50"/>
        <end position="159"/>
    </location>
</feature>
<feature type="compositionally biased region" description="Polar residues" evidence="1">
    <location>
        <begin position="105"/>
        <end position="123"/>
    </location>
</feature>
<proteinExistence type="predicted"/>